<dbReference type="AlphaFoldDB" id="A0A6G1FR96"/>
<protein>
    <submittedName>
        <fullName evidence="2 4">Beta-lactamase/transpeptidase-like protein</fullName>
    </submittedName>
</protein>
<dbReference type="RefSeq" id="XP_033529887.1">
    <property type="nucleotide sequence ID" value="XM_033677800.1"/>
</dbReference>
<dbReference type="PANTHER" id="PTHR43283:SF3">
    <property type="entry name" value="BETA-LACTAMASE FAMILY PROTEIN (AFU_ORTHOLOGUE AFUA_5G07500)"/>
    <property type="match status" value="1"/>
</dbReference>
<reference evidence="4" key="2">
    <citation type="submission" date="2020-04" db="EMBL/GenBank/DDBJ databases">
        <authorList>
            <consortium name="NCBI Genome Project"/>
        </authorList>
    </citation>
    <scope>NUCLEOTIDE SEQUENCE</scope>
    <source>
        <strain evidence="4">CBS 781.70</strain>
    </source>
</reference>
<reference evidence="2 4" key="1">
    <citation type="submission" date="2020-01" db="EMBL/GenBank/DDBJ databases">
        <authorList>
            <consortium name="DOE Joint Genome Institute"/>
            <person name="Haridas S."/>
            <person name="Albert R."/>
            <person name="Binder M."/>
            <person name="Bloem J."/>
            <person name="Labutti K."/>
            <person name="Salamov A."/>
            <person name="Andreopoulos B."/>
            <person name="Baker S.E."/>
            <person name="Barry K."/>
            <person name="Bills G."/>
            <person name="Bluhm B.H."/>
            <person name="Cannon C."/>
            <person name="Castanera R."/>
            <person name="Culley D.E."/>
            <person name="Daum C."/>
            <person name="Ezra D."/>
            <person name="Gonzalez J.B."/>
            <person name="Henrissat B."/>
            <person name="Kuo A."/>
            <person name="Liang C."/>
            <person name="Lipzen A."/>
            <person name="Lutzoni F."/>
            <person name="Magnuson J."/>
            <person name="Mondo S."/>
            <person name="Nolan M."/>
            <person name="Ohm R."/>
            <person name="Pangilinan J."/>
            <person name="Park H.-J."/>
            <person name="Ramirez L."/>
            <person name="Alfaro M."/>
            <person name="Sun H."/>
            <person name="Tritt A."/>
            <person name="Yoshinaga Y."/>
            <person name="Zwiers L.-H."/>
            <person name="Turgeon B.G."/>
            <person name="Goodwin S.B."/>
            <person name="Spatafora J.W."/>
            <person name="Crous P.W."/>
            <person name="Grigoriev I.V."/>
        </authorList>
    </citation>
    <scope>NUCLEOTIDE SEQUENCE</scope>
    <source>
        <strain evidence="2 4">CBS 781.70</strain>
    </source>
</reference>
<proteinExistence type="predicted"/>
<dbReference type="GeneID" id="54418370"/>
<reference evidence="4" key="3">
    <citation type="submission" date="2025-04" db="UniProtKB">
        <authorList>
            <consortium name="RefSeq"/>
        </authorList>
    </citation>
    <scope>IDENTIFICATION</scope>
    <source>
        <strain evidence="4">CBS 781.70</strain>
    </source>
</reference>
<dbReference type="Gene3D" id="3.40.710.10">
    <property type="entry name" value="DD-peptidase/beta-lactamase superfamily"/>
    <property type="match status" value="1"/>
</dbReference>
<dbReference type="InterPro" id="IPR012338">
    <property type="entry name" value="Beta-lactam/transpept-like"/>
</dbReference>
<evidence type="ECO:0000313" key="4">
    <source>
        <dbReference type="RefSeq" id="XP_033529887.1"/>
    </source>
</evidence>
<dbReference type="SUPFAM" id="SSF56601">
    <property type="entry name" value="beta-lactamase/transpeptidase-like"/>
    <property type="match status" value="1"/>
</dbReference>
<name>A0A6G1FR96_9PEZI</name>
<dbReference type="InterPro" id="IPR050789">
    <property type="entry name" value="Diverse_Enzym_Activities"/>
</dbReference>
<dbReference type="OrthoDB" id="5946976at2759"/>
<dbReference type="InterPro" id="IPR001466">
    <property type="entry name" value="Beta-lactam-related"/>
</dbReference>
<organism evidence="2">
    <name type="scientific">Eremomyces bilateralis CBS 781.70</name>
    <dbReference type="NCBI Taxonomy" id="1392243"/>
    <lineage>
        <taxon>Eukaryota</taxon>
        <taxon>Fungi</taxon>
        <taxon>Dikarya</taxon>
        <taxon>Ascomycota</taxon>
        <taxon>Pezizomycotina</taxon>
        <taxon>Dothideomycetes</taxon>
        <taxon>Dothideomycetes incertae sedis</taxon>
        <taxon>Eremomycetales</taxon>
        <taxon>Eremomycetaceae</taxon>
        <taxon>Eremomyces</taxon>
    </lineage>
</organism>
<accession>A0A6G1FR96</accession>
<gene>
    <name evidence="2 4" type="ORF">P152DRAFT_444197</name>
</gene>
<feature type="domain" description="Beta-lactamase-related" evidence="1">
    <location>
        <begin position="19"/>
        <end position="372"/>
    </location>
</feature>
<dbReference type="Pfam" id="PF00144">
    <property type="entry name" value="Beta-lactamase"/>
    <property type="match status" value="1"/>
</dbReference>
<evidence type="ECO:0000313" key="2">
    <source>
        <dbReference type="EMBL" id="KAF1808256.1"/>
    </source>
</evidence>
<dbReference type="Proteomes" id="UP000504638">
    <property type="component" value="Unplaced"/>
</dbReference>
<sequence>MSLAAGLQGFTQAGLAGFNSVLHQMVDNGKLANVVSLVSHHGQIVNRDAYGVLDISAVPTVPAQTDSIFRIASMTKPITGAAMMILWEEGKWKLDDPVAKHIPEFKDLQVMTTGTPSTVAQGTPMTMDQLMSHTAGFGRSGEYTNANITLRDGDLQAMIDVLAQHPLYYQPGKEWRYGPSVDIQGYLVEKLSHQSLDVFFRERLFTPLRMPDTGFWVPPADAARVSRIHTYDANRTLIPAGARNTVVTSKPTFLAGGGGLMSTVTDYWRFAQMILNGGELDGVRILQPETVKLMHTDVLEPGVEVTLYSPDTKGLGFGLDFAILEDPGLAKTNQGVGSFYWGGAFGTWFWIDPVNELIVIGFIQNLDGTTPDGAPDVREASAKAIYAALEGNKTTSRL</sequence>
<evidence type="ECO:0000313" key="3">
    <source>
        <dbReference type="Proteomes" id="UP000504638"/>
    </source>
</evidence>
<evidence type="ECO:0000259" key="1">
    <source>
        <dbReference type="Pfam" id="PF00144"/>
    </source>
</evidence>
<dbReference type="EMBL" id="ML975187">
    <property type="protein sequence ID" value="KAF1808256.1"/>
    <property type="molecule type" value="Genomic_DNA"/>
</dbReference>
<dbReference type="PANTHER" id="PTHR43283">
    <property type="entry name" value="BETA-LACTAMASE-RELATED"/>
    <property type="match status" value="1"/>
</dbReference>
<keyword evidence="3" id="KW-1185">Reference proteome</keyword>